<dbReference type="EC" id="2.7.7.41" evidence="7"/>
<protein>
    <recommendedName>
        <fullName evidence="7">Phosphatidate cytidylyltransferase</fullName>
        <ecNumber evidence="7">2.7.7.41</ecNumber>
    </recommendedName>
</protein>
<dbReference type="InterPro" id="IPR000374">
    <property type="entry name" value="PC_trans"/>
</dbReference>
<keyword evidence="6 8" id="KW-0472">Membrane</keyword>
<feature type="transmembrane region" description="Helical" evidence="8">
    <location>
        <begin position="49"/>
        <end position="79"/>
    </location>
</feature>
<feature type="transmembrane region" description="Helical" evidence="8">
    <location>
        <begin position="9"/>
        <end position="29"/>
    </location>
</feature>
<dbReference type="Proteomes" id="UP000317318">
    <property type="component" value="Chromosome"/>
</dbReference>
<comment type="subcellular location">
    <subcellularLocation>
        <location evidence="1">Membrane</location>
        <topology evidence="1">Multi-pass membrane protein</topology>
    </subcellularLocation>
</comment>
<keyword evidence="10" id="KW-1185">Reference proteome</keyword>
<dbReference type="EMBL" id="CP036268">
    <property type="protein sequence ID" value="QDT39503.1"/>
    <property type="molecule type" value="Genomic_DNA"/>
</dbReference>
<evidence type="ECO:0000256" key="7">
    <source>
        <dbReference type="RuleBase" id="RU003938"/>
    </source>
</evidence>
<feature type="transmembrane region" description="Helical" evidence="8">
    <location>
        <begin position="115"/>
        <end position="137"/>
    </location>
</feature>
<feature type="transmembrane region" description="Helical" evidence="8">
    <location>
        <begin position="190"/>
        <end position="211"/>
    </location>
</feature>
<evidence type="ECO:0000256" key="4">
    <source>
        <dbReference type="ARBA" id="ARBA00022692"/>
    </source>
</evidence>
<evidence type="ECO:0000256" key="3">
    <source>
        <dbReference type="ARBA" id="ARBA00022679"/>
    </source>
</evidence>
<evidence type="ECO:0000313" key="9">
    <source>
        <dbReference type="EMBL" id="QDT39503.1"/>
    </source>
</evidence>
<dbReference type="RefSeq" id="WP_145365636.1">
    <property type="nucleotide sequence ID" value="NZ_CP036268.1"/>
</dbReference>
<keyword evidence="3 7" id="KW-0808">Transferase</keyword>
<dbReference type="PANTHER" id="PTHR43535:SF1">
    <property type="entry name" value="PHOSPHATIDATE CYTIDYLYLTRANSFERASE"/>
    <property type="match status" value="1"/>
</dbReference>
<dbReference type="GO" id="GO:0016024">
    <property type="term" value="P:CDP-diacylglycerol biosynthetic process"/>
    <property type="evidence" value="ECO:0007669"/>
    <property type="project" value="UniProtKB-UniPathway"/>
</dbReference>
<comment type="catalytic activity">
    <reaction evidence="7">
        <text>a 1,2-diacyl-sn-glycero-3-phosphate + CTP + H(+) = a CDP-1,2-diacyl-sn-glycerol + diphosphate</text>
        <dbReference type="Rhea" id="RHEA:16229"/>
        <dbReference type="ChEBI" id="CHEBI:15378"/>
        <dbReference type="ChEBI" id="CHEBI:33019"/>
        <dbReference type="ChEBI" id="CHEBI:37563"/>
        <dbReference type="ChEBI" id="CHEBI:58332"/>
        <dbReference type="ChEBI" id="CHEBI:58608"/>
        <dbReference type="EC" id="2.7.7.41"/>
    </reaction>
</comment>
<dbReference type="PANTHER" id="PTHR43535">
    <property type="entry name" value="PHOSPHATIDATE CYTIDYLYLTRANSFERASE"/>
    <property type="match status" value="1"/>
</dbReference>
<keyword evidence="5 8" id="KW-1133">Transmembrane helix</keyword>
<reference evidence="9 10" key="1">
    <citation type="submission" date="2019-02" db="EMBL/GenBank/DDBJ databases">
        <title>Deep-cultivation of Planctomycetes and their phenomic and genomic characterization uncovers novel biology.</title>
        <authorList>
            <person name="Wiegand S."/>
            <person name="Jogler M."/>
            <person name="Boedeker C."/>
            <person name="Pinto D."/>
            <person name="Vollmers J."/>
            <person name="Rivas-Marin E."/>
            <person name="Kohn T."/>
            <person name="Peeters S.H."/>
            <person name="Heuer A."/>
            <person name="Rast P."/>
            <person name="Oberbeckmann S."/>
            <person name="Bunk B."/>
            <person name="Jeske O."/>
            <person name="Meyerdierks A."/>
            <person name="Storesund J.E."/>
            <person name="Kallscheuer N."/>
            <person name="Luecker S."/>
            <person name="Lage O.M."/>
            <person name="Pohl T."/>
            <person name="Merkel B.J."/>
            <person name="Hornburger P."/>
            <person name="Mueller R.-W."/>
            <person name="Bruemmer F."/>
            <person name="Labrenz M."/>
            <person name="Spormann A.M."/>
            <person name="Op den Camp H."/>
            <person name="Overmann J."/>
            <person name="Amann R."/>
            <person name="Jetten M.S.M."/>
            <person name="Mascher T."/>
            <person name="Medema M.H."/>
            <person name="Devos D.P."/>
            <person name="Kaster A.-K."/>
            <person name="Ovreas L."/>
            <person name="Rohde M."/>
            <person name="Galperin M.Y."/>
            <person name="Jogler C."/>
        </authorList>
    </citation>
    <scope>NUCLEOTIDE SEQUENCE [LARGE SCALE GENOMIC DNA]</scope>
    <source>
        <strain evidence="9 10">Pan189</strain>
    </source>
</reference>
<dbReference type="GO" id="GO:0005886">
    <property type="term" value="C:plasma membrane"/>
    <property type="evidence" value="ECO:0007669"/>
    <property type="project" value="TreeGrafter"/>
</dbReference>
<comment type="similarity">
    <text evidence="2 7">Belongs to the CDS family.</text>
</comment>
<evidence type="ECO:0000256" key="2">
    <source>
        <dbReference type="ARBA" id="ARBA00010185"/>
    </source>
</evidence>
<evidence type="ECO:0000256" key="5">
    <source>
        <dbReference type="ARBA" id="ARBA00022989"/>
    </source>
</evidence>
<evidence type="ECO:0000313" key="10">
    <source>
        <dbReference type="Proteomes" id="UP000317318"/>
    </source>
</evidence>
<dbReference type="GO" id="GO:0009273">
    <property type="term" value="P:peptidoglycan-based cell wall biogenesis"/>
    <property type="evidence" value="ECO:0007669"/>
    <property type="project" value="TreeGrafter"/>
</dbReference>
<accession>A0A517R6N9</accession>
<sequence>MSDQIPPQVYYTLGGIFATLAVASLITWGVRRGRPDSNVKEVSQRVRTWWVIVGLFGIALVLGHTASVLFFALVSFLAFKEFLTLIPTRRADHRVLFLAYLSIPFQYYWVYSEFYGMFIVFIPVYLFMLIPTRMVIVGETSGFLRASGTLHWGLMTTVFSVSHAAFLLALVPSEQARVTAAWPDGSEAQLAGPALLLLLVFLTQFNDIAQFCWGKLLGKRKIVPTVSPGKTVAGLIGGVASTVVLAAVIGPYLTILDLPRALIAGLIIGLGGFAGDVSISALKRDLGVKDSGSILPGHGGILDRIDSLTFTAPLFFHYMYYLYA</sequence>
<organism evidence="9 10">
    <name type="scientific">Stratiformator vulcanicus</name>
    <dbReference type="NCBI Taxonomy" id="2527980"/>
    <lineage>
        <taxon>Bacteria</taxon>
        <taxon>Pseudomonadati</taxon>
        <taxon>Planctomycetota</taxon>
        <taxon>Planctomycetia</taxon>
        <taxon>Planctomycetales</taxon>
        <taxon>Planctomycetaceae</taxon>
        <taxon>Stratiformator</taxon>
    </lineage>
</organism>
<dbReference type="AlphaFoldDB" id="A0A517R6N9"/>
<comment type="pathway">
    <text evidence="7">Phospholipid metabolism; CDP-diacylglycerol biosynthesis; CDP-diacylglycerol from sn-glycerol 3-phosphate: step 3/3.</text>
</comment>
<feature type="transmembrane region" description="Helical" evidence="8">
    <location>
        <begin position="261"/>
        <end position="282"/>
    </location>
</feature>
<feature type="transmembrane region" description="Helical" evidence="8">
    <location>
        <begin position="232"/>
        <end position="255"/>
    </location>
</feature>
<dbReference type="Pfam" id="PF01148">
    <property type="entry name" value="CTP_transf_1"/>
    <property type="match status" value="1"/>
</dbReference>
<evidence type="ECO:0000256" key="6">
    <source>
        <dbReference type="ARBA" id="ARBA00023136"/>
    </source>
</evidence>
<keyword evidence="7 9" id="KW-0548">Nucleotidyltransferase</keyword>
<gene>
    <name evidence="9" type="primary">cdsA_2</name>
    <name evidence="9" type="ORF">Pan189_39110</name>
</gene>
<evidence type="ECO:0000256" key="8">
    <source>
        <dbReference type="SAM" id="Phobius"/>
    </source>
</evidence>
<evidence type="ECO:0000256" key="1">
    <source>
        <dbReference type="ARBA" id="ARBA00004141"/>
    </source>
</evidence>
<dbReference type="GO" id="GO:0004605">
    <property type="term" value="F:phosphatidate cytidylyltransferase activity"/>
    <property type="evidence" value="ECO:0007669"/>
    <property type="project" value="UniProtKB-EC"/>
</dbReference>
<dbReference type="PROSITE" id="PS01315">
    <property type="entry name" value="CDS"/>
    <property type="match status" value="1"/>
</dbReference>
<keyword evidence="4 7" id="KW-0812">Transmembrane</keyword>
<dbReference type="KEGG" id="svp:Pan189_39110"/>
<dbReference type="OrthoDB" id="9799199at2"/>
<name>A0A517R6N9_9PLAN</name>
<feature type="transmembrane region" description="Helical" evidence="8">
    <location>
        <begin position="149"/>
        <end position="170"/>
    </location>
</feature>
<proteinExistence type="inferred from homology"/>
<dbReference type="UniPathway" id="UPA00557">
    <property type="reaction ID" value="UER00614"/>
</dbReference>